<comment type="caution">
    <text evidence="2">The sequence shown here is derived from an EMBL/GenBank/DDBJ whole genome shotgun (WGS) entry which is preliminary data.</text>
</comment>
<dbReference type="InterPro" id="IPR005801">
    <property type="entry name" value="ADC_synthase"/>
</dbReference>
<keyword evidence="3" id="KW-1185">Reference proteome</keyword>
<dbReference type="EMBL" id="JBEXAE010000003">
    <property type="protein sequence ID" value="MET6990415.1"/>
    <property type="molecule type" value="Genomic_DNA"/>
</dbReference>
<dbReference type="Proteomes" id="UP001549799">
    <property type="component" value="Unassembled WGS sequence"/>
</dbReference>
<name>A0ABV2STC8_9FLAO</name>
<dbReference type="PANTHER" id="PTHR42839">
    <property type="entry name" value="ISOCHORISMATE SYNTHASE ENTC"/>
    <property type="match status" value="1"/>
</dbReference>
<gene>
    <name evidence="2" type="ORF">ABXZ36_07125</name>
</gene>
<feature type="domain" description="Chorismate-utilising enzyme C-terminal" evidence="1">
    <location>
        <begin position="103"/>
        <end position="305"/>
    </location>
</feature>
<dbReference type="PANTHER" id="PTHR42839:SF2">
    <property type="entry name" value="ISOCHORISMATE SYNTHASE ENTC"/>
    <property type="match status" value="1"/>
</dbReference>
<dbReference type="Gene3D" id="3.60.120.10">
    <property type="entry name" value="Anthranilate synthase"/>
    <property type="match status" value="1"/>
</dbReference>
<protein>
    <submittedName>
        <fullName evidence="2">Chorismate-binding protein</fullName>
    </submittedName>
</protein>
<reference evidence="2 3" key="1">
    <citation type="submission" date="2024-07" db="EMBL/GenBank/DDBJ databases">
        <title>The genome sequence of type strain Sediminicola arcticus GDMCC 1.2805.</title>
        <authorList>
            <person name="Liu Y."/>
        </authorList>
    </citation>
    <scope>NUCLEOTIDE SEQUENCE [LARGE SCALE GENOMIC DNA]</scope>
    <source>
        <strain evidence="2 3">GDMCC 1.2805</strain>
    </source>
</reference>
<dbReference type="RefSeq" id="WP_354614816.1">
    <property type="nucleotide sequence ID" value="NZ_JBEXAE010000003.1"/>
</dbReference>
<evidence type="ECO:0000259" key="1">
    <source>
        <dbReference type="Pfam" id="PF00425"/>
    </source>
</evidence>
<dbReference type="InterPro" id="IPR015890">
    <property type="entry name" value="Chorismate_C"/>
</dbReference>
<sequence length="374" mass="42853">MFQQLLQRIEEQLLQEKPLVVYRKPSQKMVKGIFQSDSKIHYCIDFKETGFVFAPFNEKGEVILIPIDELVQSQFEPSEHSISLNNKSQIDYPSTDIDEKNFHIQLVAKAIDEIKKGRFKKVVLSRLMSATFQGAPLQLFLKLLNTYTEAFCYMWYHPKVGLWLGATPEVLVNIQNKQIQTMSLAGTQPYTGDPDPDWKKKEREEQSMVTNYITNALKSLVTNLYISETESLRAGSLMHLRTKITGRLKVLDIKKLVKLLHPTPAVGGLPKSEAYDFITANENYNREFYTGYLGELNFKEEIERASSNRNIENKAYRSIHTKTDLFVNLRCMQIVGHNATIYVGGGITTDSIPEQEWGETVNKSATMLKVIQNR</sequence>
<organism evidence="2 3">
    <name type="scientific">Sediminicola arcticus</name>
    <dbReference type="NCBI Taxonomy" id="1574308"/>
    <lineage>
        <taxon>Bacteria</taxon>
        <taxon>Pseudomonadati</taxon>
        <taxon>Bacteroidota</taxon>
        <taxon>Flavobacteriia</taxon>
        <taxon>Flavobacteriales</taxon>
        <taxon>Flavobacteriaceae</taxon>
        <taxon>Sediminicola</taxon>
    </lineage>
</organism>
<feature type="domain" description="Chorismate-utilising enzyme C-terminal" evidence="1">
    <location>
        <begin position="318"/>
        <end position="363"/>
    </location>
</feature>
<proteinExistence type="predicted"/>
<evidence type="ECO:0000313" key="3">
    <source>
        <dbReference type="Proteomes" id="UP001549799"/>
    </source>
</evidence>
<dbReference type="SUPFAM" id="SSF56322">
    <property type="entry name" value="ADC synthase"/>
    <property type="match status" value="1"/>
</dbReference>
<accession>A0ABV2STC8</accession>
<evidence type="ECO:0000313" key="2">
    <source>
        <dbReference type="EMBL" id="MET6990415.1"/>
    </source>
</evidence>
<dbReference type="Pfam" id="PF00425">
    <property type="entry name" value="Chorismate_bind"/>
    <property type="match status" value="2"/>
</dbReference>